<accession>A0A8S1RLT0</accession>
<name>A0A8S1RLT0_9CILI</name>
<reference evidence="1" key="1">
    <citation type="submission" date="2021-01" db="EMBL/GenBank/DDBJ databases">
        <authorList>
            <consortium name="Genoscope - CEA"/>
            <person name="William W."/>
        </authorList>
    </citation>
    <scope>NUCLEOTIDE SEQUENCE</scope>
</reference>
<evidence type="ECO:0000313" key="1">
    <source>
        <dbReference type="EMBL" id="CAD8129188.1"/>
    </source>
</evidence>
<sequence length="46" mass="6007">MEQKQQQLFNNVIEFIRLENKMNFYNMIKQFEFNFYQQLQYWSKYL</sequence>
<dbReference type="AlphaFoldDB" id="A0A8S1RLT0"/>
<proteinExistence type="predicted"/>
<dbReference type="EMBL" id="CAJJDN010000210">
    <property type="protein sequence ID" value="CAD8129188.1"/>
    <property type="molecule type" value="Genomic_DNA"/>
</dbReference>
<comment type="caution">
    <text evidence="1">The sequence shown here is derived from an EMBL/GenBank/DDBJ whole genome shotgun (WGS) entry which is preliminary data.</text>
</comment>
<gene>
    <name evidence="1" type="ORF">PSON_ATCC_30995.1.T2100003</name>
</gene>
<evidence type="ECO:0000313" key="2">
    <source>
        <dbReference type="Proteomes" id="UP000692954"/>
    </source>
</evidence>
<organism evidence="1 2">
    <name type="scientific">Paramecium sonneborni</name>
    <dbReference type="NCBI Taxonomy" id="65129"/>
    <lineage>
        <taxon>Eukaryota</taxon>
        <taxon>Sar</taxon>
        <taxon>Alveolata</taxon>
        <taxon>Ciliophora</taxon>
        <taxon>Intramacronucleata</taxon>
        <taxon>Oligohymenophorea</taxon>
        <taxon>Peniculida</taxon>
        <taxon>Parameciidae</taxon>
        <taxon>Paramecium</taxon>
    </lineage>
</organism>
<dbReference type="Proteomes" id="UP000692954">
    <property type="component" value="Unassembled WGS sequence"/>
</dbReference>
<keyword evidence="2" id="KW-1185">Reference proteome</keyword>
<protein>
    <submittedName>
        <fullName evidence="1">Uncharacterized protein</fullName>
    </submittedName>
</protein>